<dbReference type="OrthoDB" id="1898799at2759"/>
<dbReference type="PRINTS" id="PR00807">
    <property type="entry name" value="AMBALLERGEN"/>
</dbReference>
<dbReference type="InterPro" id="IPR018082">
    <property type="entry name" value="AmbAllergen"/>
</dbReference>
<organism evidence="2 3">
    <name type="scientific">Kingdonia uniflora</name>
    <dbReference type="NCBI Taxonomy" id="39325"/>
    <lineage>
        <taxon>Eukaryota</taxon>
        <taxon>Viridiplantae</taxon>
        <taxon>Streptophyta</taxon>
        <taxon>Embryophyta</taxon>
        <taxon>Tracheophyta</taxon>
        <taxon>Spermatophyta</taxon>
        <taxon>Magnoliopsida</taxon>
        <taxon>Ranunculales</taxon>
        <taxon>Circaeasteraceae</taxon>
        <taxon>Kingdonia</taxon>
    </lineage>
</organism>
<keyword evidence="3" id="KW-1185">Reference proteome</keyword>
<dbReference type="InterPro" id="IPR045032">
    <property type="entry name" value="PEL"/>
</dbReference>
<accession>A0A7J7P043</accession>
<dbReference type="InterPro" id="IPR027417">
    <property type="entry name" value="P-loop_NTPase"/>
</dbReference>
<evidence type="ECO:0000256" key="1">
    <source>
        <dbReference type="ARBA" id="ARBA00022729"/>
    </source>
</evidence>
<dbReference type="SUPFAM" id="SSF52540">
    <property type="entry name" value="P-loop containing nucleoside triphosphate hydrolases"/>
    <property type="match status" value="1"/>
</dbReference>
<dbReference type="Gene3D" id="3.40.50.300">
    <property type="entry name" value="P-loop containing nucleotide triphosphate hydrolases"/>
    <property type="match status" value="1"/>
</dbReference>
<dbReference type="Proteomes" id="UP000541444">
    <property type="component" value="Unassembled WGS sequence"/>
</dbReference>
<gene>
    <name evidence="2" type="ORF">GIB67_036552</name>
</gene>
<sequence>MGVTLDLTDKGRGEVPFGGYNTENHSIKVCSQSKKILYSSSRGFAKAREEDESSCLTGNPIDDCWRCDFNGQSNWKSLADYGIGFGHDSFGGKGGHYYEVTDSSDSDENNLKPGTLRYGVIQIEPLWITFASNIQIMLKEKLIIKSFQTIDERGANVEIIGKGCLTVEFISNIVIHNAKIENQEKKTRATAMEMATTAAKYVAATIAKYASDLALRHIGATTMGGATLMKEFANPTVLYINYHVVKVQGKVMDLDHQATTINSSFEGWCYACHHLGKELEKKLDELLAQGRIFSSVSNPAPVLSSVGEHFDVFASREATKKKIIQALMDDQTKLVGVYGMGGVGKNTSKVLITSGRLDVCTSMETTKNIEVKVLSKNDSLELFRQEVCDVDFDARRKCSKKIVDKCDGLPLVIVALG</sequence>
<proteinExistence type="predicted"/>
<reference evidence="2 3" key="1">
    <citation type="journal article" date="2020" name="IScience">
        <title>Genome Sequencing of the Endangered Kingdonia uniflora (Circaeasteraceae, Ranunculales) Reveals Potential Mechanisms of Evolutionary Specialization.</title>
        <authorList>
            <person name="Sun Y."/>
            <person name="Deng T."/>
            <person name="Zhang A."/>
            <person name="Moore M.J."/>
            <person name="Landis J.B."/>
            <person name="Lin N."/>
            <person name="Zhang H."/>
            <person name="Zhang X."/>
            <person name="Huang J."/>
            <person name="Zhang X."/>
            <person name="Sun H."/>
            <person name="Wang H."/>
        </authorList>
    </citation>
    <scope>NUCLEOTIDE SEQUENCE [LARGE SCALE GENOMIC DNA]</scope>
    <source>
        <strain evidence="2">TB1705</strain>
        <tissue evidence="2">Leaf</tissue>
    </source>
</reference>
<dbReference type="GO" id="GO:0043531">
    <property type="term" value="F:ADP binding"/>
    <property type="evidence" value="ECO:0007669"/>
    <property type="project" value="InterPro"/>
</dbReference>
<dbReference type="InterPro" id="IPR011050">
    <property type="entry name" value="Pectin_lyase_fold/virulence"/>
</dbReference>
<evidence type="ECO:0000313" key="2">
    <source>
        <dbReference type="EMBL" id="KAF6172602.1"/>
    </source>
</evidence>
<dbReference type="PANTHER" id="PTHR31683">
    <property type="entry name" value="PECTATE LYASE 18-RELATED"/>
    <property type="match status" value="1"/>
</dbReference>
<dbReference type="Gene3D" id="2.160.20.10">
    <property type="entry name" value="Single-stranded right-handed beta-helix, Pectin lyase-like"/>
    <property type="match status" value="1"/>
</dbReference>
<dbReference type="SUPFAM" id="SSF51126">
    <property type="entry name" value="Pectin lyase-like"/>
    <property type="match status" value="1"/>
</dbReference>
<dbReference type="EMBL" id="JACGCM010000420">
    <property type="protein sequence ID" value="KAF6172602.1"/>
    <property type="molecule type" value="Genomic_DNA"/>
</dbReference>
<evidence type="ECO:0000313" key="3">
    <source>
        <dbReference type="Proteomes" id="UP000541444"/>
    </source>
</evidence>
<dbReference type="AlphaFoldDB" id="A0A7J7P043"/>
<dbReference type="GO" id="GO:0030570">
    <property type="term" value="F:pectate lyase activity"/>
    <property type="evidence" value="ECO:0007669"/>
    <property type="project" value="InterPro"/>
</dbReference>
<dbReference type="Gene3D" id="1.10.8.430">
    <property type="entry name" value="Helical domain of apoptotic protease-activating factors"/>
    <property type="match status" value="1"/>
</dbReference>
<protein>
    <submittedName>
        <fullName evidence="2">Uncharacterized protein</fullName>
    </submittedName>
</protein>
<keyword evidence="1" id="KW-0732">Signal</keyword>
<dbReference type="InterPro" id="IPR042197">
    <property type="entry name" value="Apaf_helical"/>
</dbReference>
<comment type="caution">
    <text evidence="2">The sequence shown here is derived from an EMBL/GenBank/DDBJ whole genome shotgun (WGS) entry which is preliminary data.</text>
</comment>
<dbReference type="PANTHER" id="PTHR31683:SF11">
    <property type="entry name" value="PECTATE LYASE"/>
    <property type="match status" value="1"/>
</dbReference>
<dbReference type="InterPro" id="IPR012334">
    <property type="entry name" value="Pectin_lyas_fold"/>
</dbReference>
<name>A0A7J7P043_9MAGN</name>